<evidence type="ECO:0000256" key="1">
    <source>
        <dbReference type="SAM" id="Coils"/>
    </source>
</evidence>
<organism evidence="4 5">
    <name type="scientific">Negadavirga shengliensis</name>
    <dbReference type="NCBI Taxonomy" id="1389218"/>
    <lineage>
        <taxon>Bacteria</taxon>
        <taxon>Pseudomonadati</taxon>
        <taxon>Bacteroidota</taxon>
        <taxon>Cytophagia</taxon>
        <taxon>Cytophagales</taxon>
        <taxon>Cyclobacteriaceae</taxon>
        <taxon>Negadavirga</taxon>
    </lineage>
</organism>
<feature type="compositionally biased region" description="Polar residues" evidence="2">
    <location>
        <begin position="97"/>
        <end position="136"/>
    </location>
</feature>
<dbReference type="Pfam" id="PF13699">
    <property type="entry name" value="eCIS_core"/>
    <property type="match status" value="1"/>
</dbReference>
<feature type="compositionally biased region" description="Basic and acidic residues" evidence="2">
    <location>
        <begin position="761"/>
        <end position="776"/>
    </location>
</feature>
<feature type="compositionally biased region" description="Polar residues" evidence="2">
    <location>
        <begin position="373"/>
        <end position="385"/>
    </location>
</feature>
<keyword evidence="1" id="KW-0175">Coiled coil</keyword>
<evidence type="ECO:0000256" key="2">
    <source>
        <dbReference type="SAM" id="MobiDB-lite"/>
    </source>
</evidence>
<feature type="region of interest" description="Disordered" evidence="2">
    <location>
        <begin position="1"/>
        <end position="39"/>
    </location>
</feature>
<feature type="coiled-coil region" evidence="1">
    <location>
        <begin position="935"/>
        <end position="1032"/>
    </location>
</feature>
<feature type="compositionally biased region" description="Basic and acidic residues" evidence="2">
    <location>
        <begin position="725"/>
        <end position="747"/>
    </location>
</feature>
<feature type="domain" description="eCIS core" evidence="3">
    <location>
        <begin position="383"/>
        <end position="459"/>
    </location>
</feature>
<feature type="compositionally biased region" description="Low complexity" evidence="2">
    <location>
        <begin position="511"/>
        <end position="521"/>
    </location>
</feature>
<feature type="compositionally biased region" description="Acidic residues" evidence="2">
    <location>
        <begin position="232"/>
        <end position="248"/>
    </location>
</feature>
<sequence length="1648" mass="183589">MMSTETKSTTASHSLPSKAGGANGPFFDKEGGNHVPVNNGKESHFFDNISLVSNKLQPFFNRPFVQTKLTIGRPGDKYEREADAMADKAVQRLAENDSPSPVSTVDKTIQQKSTSENNITSDAKPVTHTTHQNQFQEKCAECEAEEQEQKGPEEEPLQMKPIFESDTPPPDEEAVQRHPLSDPEITTSIEPKPPTTAQFLPFNGIQAKCAACAEEESVQMVEEDSLQRMASEPEETEEVQMQEEDEEEIRAQVEEDEKVQTQLEEEKAGQFAEEKDDSLQMTESEPEETEEVQMQAEEEEDVQMQVEEEPVQMVEEEDDALQMMASEPEDTEEAQMQEEEEEVQMQEEDKEETALQTKRENVQNESDNDLESRLQSTKGSGSPMDSKTRTEMESGFGADFGGVRVHTDSNAESLSKDLGAQAFTHGNDIYFNSQKYNPGSARGKHLLAHELTHTIQQGASVHQKPDVQAQEDDVDLEKELAASEKDAKDAIDPIPAEKSREQAEKEKTEAELAAEQQVGEPEIPEETAIEESPQVLEPKKKKPDKVKPSIAEEEPKGEVGQDLDNASAGVCNQAAAKAQELADNEQTHHEAGDKLEQVEGAVEPPEKEGEATSNASQVEAVEESEDPETDGGAMNTTLSQSVEEAAPSSIKEMNNFKSEGKAKVIGNKVLAESSKQVGEVKGTYSEIENSPPPPAPDPTTPLPEQELAPETPELNLGEDAVPGLQEEHTDFSEFDRQSDELLEKEGISEEQLEMVDSGDLAEAKEGRKELKEKVETQPDEIEAFAEEKQKKVAEDMVKEEAEAKSDMKEKRDEDLGETQEKQEEAKSEMELKREEVTQKINDIYERAKTNVTTKLELLEESSLKRFDQGQAEATTLFEQEVNSDINAWKRERYSGIFGGVRWVRDLILGIDDFPEVQSAFDRARTRFIERIDVLIQTINEENERTIQECKDELAQAKEEIREYVENLGPELRDVGEKAKNEMEEKLAEMDSFIEKKKEELQQKLCDKKEAAIQAIDKKIEEMKEAMSGALSKLGNLLLNALIKFMEWALNKVGGAGEQVMGIVNKGKEVIKRIAKDPIEFFKNVGRAVGGGIKLFVSNIQQHLIKGLLGWLTGAMGDAGLVLPDKFDLKGILSVVLQVANLTWTGIRTKLVKRVGEKVVSTAEKGVDIFKRVIAEGPIALWNIVKEKAVALKAQVLEGIRNWAIIEIVKKATFKLVTMLNPAGAILQAIKALYDVVMFFIDSWDRIVEFVKSVFNSIGEIAMGQVGKAATFIEKAMAQTIPIILNFLARFLGLSGIGKAIRNIIAKIRKPIDRLLDKIVDFLAKQVKKLFKKGKAVAKEAIAKVIKFFGVKKKFTTESGESHAVYYSEKGGKAVLMVSSSPKTILEFLSFYQQEYKIKADSTKGKQMAKIKKYIKSDIDPLITVLEQAKKAKNVDKQNKTQEKLLNKNVSLSEMLKTLLSGDKEVGTIIDSYKLEGLTGTYASMPKPSKDILTADHQPQASILQWAAGKSFFGKNSNMAKRAAGRAALGYAINLYETRHSEGRTFKNKGKVTKAAFISFVMTEIGEKKPKTNQEKRSIVVERIKRELSEDVQTMKAIARRPNKNSVWGDIHALPITEKEKNELIKTIRENITKGEDQIANQDIDSLKN</sequence>
<evidence type="ECO:0000259" key="3">
    <source>
        <dbReference type="Pfam" id="PF13699"/>
    </source>
</evidence>
<name>A0ABV9T5N7_9BACT</name>
<protein>
    <submittedName>
        <fullName evidence="4">DUF4157 domain-containing protein</fullName>
    </submittedName>
</protein>
<gene>
    <name evidence="4" type="ORF">ACFPFU_19675</name>
</gene>
<feature type="region of interest" description="Disordered" evidence="2">
    <location>
        <begin position="454"/>
        <end position="649"/>
    </location>
</feature>
<dbReference type="RefSeq" id="WP_377067290.1">
    <property type="nucleotide sequence ID" value="NZ_JBHSJJ010000014.1"/>
</dbReference>
<feature type="compositionally biased region" description="Basic and acidic residues" evidence="2">
    <location>
        <begin position="477"/>
        <end position="510"/>
    </location>
</feature>
<evidence type="ECO:0000313" key="4">
    <source>
        <dbReference type="EMBL" id="MFC4873934.1"/>
    </source>
</evidence>
<dbReference type="SUPFAM" id="SSF58113">
    <property type="entry name" value="Apolipoprotein A-I"/>
    <property type="match status" value="1"/>
</dbReference>
<comment type="caution">
    <text evidence="4">The sequence shown here is derived from an EMBL/GenBank/DDBJ whole genome shotgun (WGS) entry which is preliminary data.</text>
</comment>
<feature type="region of interest" description="Disordered" evidence="2">
    <location>
        <begin position="671"/>
        <end position="832"/>
    </location>
</feature>
<proteinExistence type="predicted"/>
<keyword evidence="5" id="KW-1185">Reference proteome</keyword>
<dbReference type="EMBL" id="JBHSJJ010000014">
    <property type="protein sequence ID" value="MFC4873934.1"/>
    <property type="molecule type" value="Genomic_DNA"/>
</dbReference>
<dbReference type="InterPro" id="IPR025295">
    <property type="entry name" value="eCIS_core_dom"/>
</dbReference>
<evidence type="ECO:0000313" key="5">
    <source>
        <dbReference type="Proteomes" id="UP001595818"/>
    </source>
</evidence>
<feature type="compositionally biased region" description="Polar residues" evidence="2">
    <location>
        <begin position="1"/>
        <end position="15"/>
    </location>
</feature>
<feature type="compositionally biased region" description="Pro residues" evidence="2">
    <location>
        <begin position="690"/>
        <end position="701"/>
    </location>
</feature>
<feature type="compositionally biased region" description="Acidic residues" evidence="2">
    <location>
        <begin position="620"/>
        <end position="629"/>
    </location>
</feature>
<dbReference type="Proteomes" id="UP001595818">
    <property type="component" value="Unassembled WGS sequence"/>
</dbReference>
<feature type="compositionally biased region" description="Basic and acidic residues" evidence="2">
    <location>
        <begin position="585"/>
        <end position="597"/>
    </location>
</feature>
<feature type="region of interest" description="Disordered" evidence="2">
    <location>
        <begin position="220"/>
        <end position="403"/>
    </location>
</feature>
<feature type="compositionally biased region" description="Basic and acidic residues" evidence="2">
    <location>
        <begin position="785"/>
        <end position="832"/>
    </location>
</feature>
<accession>A0ABV9T5N7</accession>
<feature type="region of interest" description="Disordered" evidence="2">
    <location>
        <begin position="93"/>
        <end position="199"/>
    </location>
</feature>
<reference evidence="5" key="1">
    <citation type="journal article" date="2019" name="Int. J. Syst. Evol. Microbiol.">
        <title>The Global Catalogue of Microorganisms (GCM) 10K type strain sequencing project: providing services to taxonomists for standard genome sequencing and annotation.</title>
        <authorList>
            <consortium name="The Broad Institute Genomics Platform"/>
            <consortium name="The Broad Institute Genome Sequencing Center for Infectious Disease"/>
            <person name="Wu L."/>
            <person name="Ma J."/>
        </authorList>
    </citation>
    <scope>NUCLEOTIDE SEQUENCE [LARGE SCALE GENOMIC DNA]</scope>
    <source>
        <strain evidence="5">CGMCC 4.7466</strain>
    </source>
</reference>
<feature type="compositionally biased region" description="Acidic residues" evidence="2">
    <location>
        <begin position="284"/>
        <end position="320"/>
    </location>
</feature>
<feature type="compositionally biased region" description="Acidic residues" evidence="2">
    <location>
        <begin position="327"/>
        <end position="351"/>
    </location>
</feature>